<evidence type="ECO:0000313" key="3">
    <source>
        <dbReference type="Proteomes" id="UP001344447"/>
    </source>
</evidence>
<organism evidence="2 3">
    <name type="scientific">Dictyostelium firmibasis</name>
    <dbReference type="NCBI Taxonomy" id="79012"/>
    <lineage>
        <taxon>Eukaryota</taxon>
        <taxon>Amoebozoa</taxon>
        <taxon>Evosea</taxon>
        <taxon>Eumycetozoa</taxon>
        <taxon>Dictyostelia</taxon>
        <taxon>Dictyosteliales</taxon>
        <taxon>Dictyosteliaceae</taxon>
        <taxon>Dictyostelium</taxon>
    </lineage>
</organism>
<reference evidence="2 3" key="1">
    <citation type="submission" date="2023-11" db="EMBL/GenBank/DDBJ databases">
        <title>Dfirmibasis_genome.</title>
        <authorList>
            <person name="Edelbroek B."/>
            <person name="Kjellin J."/>
            <person name="Jerlstrom-Hultqvist J."/>
            <person name="Soderbom F."/>
        </authorList>
    </citation>
    <scope>NUCLEOTIDE SEQUENCE [LARGE SCALE GENOMIC DNA]</scope>
    <source>
        <strain evidence="2 3">TNS-C-14</strain>
    </source>
</reference>
<dbReference type="AlphaFoldDB" id="A0AAN7TWB1"/>
<dbReference type="EMBL" id="JAVFKY010000004">
    <property type="protein sequence ID" value="KAK5577422.1"/>
    <property type="molecule type" value="Genomic_DNA"/>
</dbReference>
<proteinExistence type="inferred from homology"/>
<accession>A0AAN7TWB1</accession>
<dbReference type="PANTHER" id="PTHR31059">
    <property type="entry name" value="HSSA/B-LIKE PROTEIN 1-RELATED-RELATED"/>
    <property type="match status" value="1"/>
</dbReference>
<evidence type="ECO:0000313" key="2">
    <source>
        <dbReference type="EMBL" id="KAK5577422.1"/>
    </source>
</evidence>
<name>A0AAN7TWB1_9MYCE</name>
<protein>
    <submittedName>
        <fullName evidence="2">Uncharacterized protein</fullName>
    </submittedName>
</protein>
<dbReference type="InterPro" id="IPR008455">
    <property type="entry name" value="HssA/B-related"/>
</dbReference>
<sequence length="89" mass="8470">MTIFASICKLGNTKSTSSSIGSSKSTAASFGSNSVACGECGTGSPSGLGPRTGVVKADIGANVDTNGLLGSIGKTVNGVLVIPGGCGCE</sequence>
<gene>
    <name evidence="2" type="ORF">RB653_002363</name>
</gene>
<dbReference type="InterPro" id="IPR050533">
    <property type="entry name" value="HssA/B-like_chaperone"/>
</dbReference>
<comment type="caution">
    <text evidence="2">The sequence shown here is derived from an EMBL/GenBank/DDBJ whole genome shotgun (WGS) entry which is preliminary data.</text>
</comment>
<dbReference type="Pfam" id="PF05710">
    <property type="entry name" value="Coiled"/>
    <property type="match status" value="1"/>
</dbReference>
<dbReference type="PANTHER" id="PTHR31059:SF5">
    <property type="entry name" value="HSSA_B-LIKE PROTEIN 1-RELATED"/>
    <property type="match status" value="1"/>
</dbReference>
<evidence type="ECO:0000256" key="1">
    <source>
        <dbReference type="ARBA" id="ARBA00038086"/>
    </source>
</evidence>
<keyword evidence="3" id="KW-1185">Reference proteome</keyword>
<dbReference type="Proteomes" id="UP001344447">
    <property type="component" value="Unassembled WGS sequence"/>
</dbReference>
<comment type="similarity">
    <text evidence="1">Belongs to the hssA/B family.</text>
</comment>